<sequence length="204" mass="23359">MYQQYGKRIMDLVGASFGLLLSLPVLLVVVPVLYRVNNGRILFRQRRPGLWGEPFTLYKLQTMTEERCPAGHLLPDEQRLTPAGKLIRRLSLDELPQLYNVLRGDLSLVGPRPLLMAYLPLYSREQFRRHDVKPGMTGWAQVHGRNSTSWEHRFACDLWYVRHISFKTDLLVLFKTVTVVLSGSGLSKVGHATMPRFEGSRVKA</sequence>
<feature type="domain" description="Bacterial sugar transferase" evidence="3">
    <location>
        <begin position="7"/>
        <end position="181"/>
    </location>
</feature>
<comment type="similarity">
    <text evidence="1">Belongs to the bacterial sugar transferase family.</text>
</comment>
<dbReference type="PANTHER" id="PTHR30576:SF8">
    <property type="entry name" value="UNDECAPRENYL-PHOSPHATE GALACTOSE PHOSPHOTRANSFERASE"/>
    <property type="match status" value="1"/>
</dbReference>
<keyword evidence="2" id="KW-0812">Transmembrane</keyword>
<accession>A0ABP8LZE4</accession>
<dbReference type="RefSeq" id="WP_345161238.1">
    <property type="nucleotide sequence ID" value="NZ_BAABHC010000029.1"/>
</dbReference>
<feature type="transmembrane region" description="Helical" evidence="2">
    <location>
        <begin position="12"/>
        <end position="34"/>
    </location>
</feature>
<comment type="caution">
    <text evidence="4">The sequence shown here is derived from an EMBL/GenBank/DDBJ whole genome shotgun (WGS) entry which is preliminary data.</text>
</comment>
<gene>
    <name evidence="4" type="ORF">GCM10023188_37790</name>
</gene>
<evidence type="ECO:0000256" key="2">
    <source>
        <dbReference type="SAM" id="Phobius"/>
    </source>
</evidence>
<name>A0ABP8LZE4_9BACT</name>
<keyword evidence="2" id="KW-1133">Transmembrane helix</keyword>
<dbReference type="Pfam" id="PF02397">
    <property type="entry name" value="Bac_transf"/>
    <property type="match status" value="1"/>
</dbReference>
<keyword evidence="2" id="KW-0472">Membrane</keyword>
<dbReference type="Proteomes" id="UP001500552">
    <property type="component" value="Unassembled WGS sequence"/>
</dbReference>
<dbReference type="PANTHER" id="PTHR30576">
    <property type="entry name" value="COLANIC BIOSYNTHESIS UDP-GLUCOSE LIPID CARRIER TRANSFERASE"/>
    <property type="match status" value="1"/>
</dbReference>
<keyword evidence="4" id="KW-0808">Transferase</keyword>
<proteinExistence type="inferred from homology"/>
<evidence type="ECO:0000313" key="5">
    <source>
        <dbReference type="Proteomes" id="UP001500552"/>
    </source>
</evidence>
<keyword evidence="5" id="KW-1185">Reference proteome</keyword>
<evidence type="ECO:0000313" key="4">
    <source>
        <dbReference type="EMBL" id="GAA4440492.1"/>
    </source>
</evidence>
<protein>
    <submittedName>
        <fullName evidence="4">Sugar transferase</fullName>
    </submittedName>
</protein>
<dbReference type="EMBL" id="BAABHC010000029">
    <property type="protein sequence ID" value="GAA4440492.1"/>
    <property type="molecule type" value="Genomic_DNA"/>
</dbReference>
<organism evidence="4 5">
    <name type="scientific">Pontibacter saemangeumensis</name>
    <dbReference type="NCBI Taxonomy" id="1084525"/>
    <lineage>
        <taxon>Bacteria</taxon>
        <taxon>Pseudomonadati</taxon>
        <taxon>Bacteroidota</taxon>
        <taxon>Cytophagia</taxon>
        <taxon>Cytophagales</taxon>
        <taxon>Hymenobacteraceae</taxon>
        <taxon>Pontibacter</taxon>
    </lineage>
</organism>
<dbReference type="GO" id="GO:0016740">
    <property type="term" value="F:transferase activity"/>
    <property type="evidence" value="ECO:0007669"/>
    <property type="project" value="UniProtKB-KW"/>
</dbReference>
<reference evidence="5" key="1">
    <citation type="journal article" date="2019" name="Int. J. Syst. Evol. Microbiol.">
        <title>The Global Catalogue of Microorganisms (GCM) 10K type strain sequencing project: providing services to taxonomists for standard genome sequencing and annotation.</title>
        <authorList>
            <consortium name="The Broad Institute Genomics Platform"/>
            <consortium name="The Broad Institute Genome Sequencing Center for Infectious Disease"/>
            <person name="Wu L."/>
            <person name="Ma J."/>
        </authorList>
    </citation>
    <scope>NUCLEOTIDE SEQUENCE [LARGE SCALE GENOMIC DNA]</scope>
    <source>
        <strain evidence="5">JCM 17926</strain>
    </source>
</reference>
<evidence type="ECO:0000259" key="3">
    <source>
        <dbReference type="Pfam" id="PF02397"/>
    </source>
</evidence>
<dbReference type="InterPro" id="IPR003362">
    <property type="entry name" value="Bact_transf"/>
</dbReference>
<evidence type="ECO:0000256" key="1">
    <source>
        <dbReference type="ARBA" id="ARBA00006464"/>
    </source>
</evidence>